<gene>
    <name evidence="1" type="ORF">JKJ07_00060</name>
</gene>
<name>A0ABS1VDC0_9ACTN</name>
<reference evidence="1 2" key="1">
    <citation type="submission" date="2021-01" db="EMBL/GenBank/DDBJ databases">
        <title>Actinoplanes sp. nov. LDG1-01 isolated from lichen.</title>
        <authorList>
            <person name="Saeng-In P."/>
            <person name="Phongsopitanun W."/>
            <person name="Kanchanasin P."/>
            <person name="Yuki M."/>
            <person name="Kudo T."/>
            <person name="Ohkuma M."/>
            <person name="Tanasupawat S."/>
        </authorList>
    </citation>
    <scope>NUCLEOTIDE SEQUENCE [LARGE SCALE GENOMIC DNA]</scope>
    <source>
        <strain evidence="1 2">LDG1-01</strain>
    </source>
</reference>
<comment type="caution">
    <text evidence="1">The sequence shown here is derived from an EMBL/GenBank/DDBJ whole genome shotgun (WGS) entry which is preliminary data.</text>
</comment>
<protein>
    <submittedName>
        <fullName evidence="1">GrpB family protein</fullName>
    </submittedName>
</protein>
<accession>A0ABS1VDC0</accession>
<dbReference type="PANTHER" id="PTHR34822">
    <property type="entry name" value="GRPB DOMAIN PROTEIN (AFU_ORTHOLOGUE AFUA_1G01530)"/>
    <property type="match status" value="1"/>
</dbReference>
<dbReference type="Proteomes" id="UP000598996">
    <property type="component" value="Unassembled WGS sequence"/>
</dbReference>
<evidence type="ECO:0000313" key="1">
    <source>
        <dbReference type="EMBL" id="MBL7252697.1"/>
    </source>
</evidence>
<keyword evidence="2" id="KW-1185">Reference proteome</keyword>
<proteinExistence type="predicted"/>
<dbReference type="PANTHER" id="PTHR34822:SF1">
    <property type="entry name" value="GRPB FAMILY PROTEIN"/>
    <property type="match status" value="1"/>
</dbReference>
<dbReference type="EMBL" id="JAENHO010000001">
    <property type="protein sequence ID" value="MBL7252697.1"/>
    <property type="molecule type" value="Genomic_DNA"/>
</dbReference>
<dbReference type="Pfam" id="PF04229">
    <property type="entry name" value="GrpB"/>
    <property type="match status" value="1"/>
</dbReference>
<organism evidence="1 2">
    <name type="scientific">Paractinoplanes lichenicola</name>
    <dbReference type="NCBI Taxonomy" id="2802976"/>
    <lineage>
        <taxon>Bacteria</taxon>
        <taxon>Bacillati</taxon>
        <taxon>Actinomycetota</taxon>
        <taxon>Actinomycetes</taxon>
        <taxon>Micromonosporales</taxon>
        <taxon>Micromonosporaceae</taxon>
        <taxon>Paractinoplanes</taxon>
    </lineage>
</organism>
<dbReference type="SUPFAM" id="SSF81301">
    <property type="entry name" value="Nucleotidyltransferase"/>
    <property type="match status" value="1"/>
</dbReference>
<dbReference type="InterPro" id="IPR007344">
    <property type="entry name" value="GrpB/CoaE"/>
</dbReference>
<dbReference type="InterPro" id="IPR043519">
    <property type="entry name" value="NT_sf"/>
</dbReference>
<sequence length="145" mass="16956">MRILNQFGQRGASGLLSVIQIADYDPAWPAPFAEPLQELGFVFRRDNPELTKRYFREPPGTPRTHVHVRRLGSFSQQFALLFRDYLREHPAAARAYAAEKRRLADEFRDDRHGYTDAKDPFIWRTIQQADRWAQRVGWREGPSDA</sequence>
<evidence type="ECO:0000313" key="2">
    <source>
        <dbReference type="Proteomes" id="UP000598996"/>
    </source>
</evidence>
<dbReference type="Gene3D" id="3.30.460.10">
    <property type="entry name" value="Beta Polymerase, domain 2"/>
    <property type="match status" value="1"/>
</dbReference>